<evidence type="ECO:0000313" key="4">
    <source>
        <dbReference type="Proteomes" id="UP001155483"/>
    </source>
</evidence>
<organism evidence="3 4">
    <name type="scientific">Paraflavisolibacter caeni</name>
    <dbReference type="NCBI Taxonomy" id="2982496"/>
    <lineage>
        <taxon>Bacteria</taxon>
        <taxon>Pseudomonadati</taxon>
        <taxon>Bacteroidota</taxon>
        <taxon>Chitinophagia</taxon>
        <taxon>Chitinophagales</taxon>
        <taxon>Chitinophagaceae</taxon>
        <taxon>Paraflavisolibacter</taxon>
    </lineage>
</organism>
<dbReference type="PANTHER" id="PTHR16026:SF0">
    <property type="entry name" value="CARTILAGE ACIDIC PROTEIN 1"/>
    <property type="match status" value="1"/>
</dbReference>
<reference evidence="3" key="2">
    <citation type="submission" date="2023-04" db="EMBL/GenBank/DDBJ databases">
        <title>Paracnuella aquatica gen. nov., sp. nov., a member of the family Chitinophagaceae isolated from a hot spring.</title>
        <authorList>
            <person name="Wang C."/>
        </authorList>
    </citation>
    <scope>NUCLEOTIDE SEQUENCE</scope>
    <source>
        <strain evidence="3">LB-8</strain>
    </source>
</reference>
<dbReference type="AlphaFoldDB" id="A0A9X2XSY3"/>
<dbReference type="SUPFAM" id="SSF69318">
    <property type="entry name" value="Integrin alpha N-terminal domain"/>
    <property type="match status" value="3"/>
</dbReference>
<dbReference type="PANTHER" id="PTHR16026">
    <property type="entry name" value="CARTILAGE ACIDIC PROTEIN 1"/>
    <property type="match status" value="1"/>
</dbReference>
<accession>A0A9X2XSY3</accession>
<comment type="caution">
    <text evidence="3">The sequence shown here is derived from an EMBL/GenBank/DDBJ whole genome shotgun (WGS) entry which is preliminary data.</text>
</comment>
<dbReference type="InterPro" id="IPR028994">
    <property type="entry name" value="Integrin_alpha_N"/>
</dbReference>
<dbReference type="Pfam" id="PF07593">
    <property type="entry name" value="UnbV_ASPIC"/>
    <property type="match status" value="1"/>
</dbReference>
<dbReference type="Proteomes" id="UP001155483">
    <property type="component" value="Unassembled WGS sequence"/>
</dbReference>
<evidence type="ECO:0000256" key="1">
    <source>
        <dbReference type="ARBA" id="ARBA00022729"/>
    </source>
</evidence>
<dbReference type="EMBL" id="JAOTIF010000001">
    <property type="protein sequence ID" value="MCU7547915.1"/>
    <property type="molecule type" value="Genomic_DNA"/>
</dbReference>
<dbReference type="Pfam" id="PF13517">
    <property type="entry name" value="FG-GAP_3"/>
    <property type="match status" value="6"/>
</dbReference>
<evidence type="ECO:0000313" key="3">
    <source>
        <dbReference type="EMBL" id="MCU7547915.1"/>
    </source>
</evidence>
<name>A0A9X2XSY3_9BACT</name>
<keyword evidence="1" id="KW-0732">Signal</keyword>
<gene>
    <name evidence="3" type="ORF">OCK74_02260</name>
</gene>
<proteinExistence type="predicted"/>
<sequence length="1168" mass="131176">MFEQIDSSHSGIHFNNQIEDDDTLNILNVENIYNGGGVGIADFNNDGLQDIYFTANMVSNKLYLNKGDFQFEDITDDAGVGGDGRWCRGVSIVDINNDGLMDLYVSASLLSNPKKRENLLYINEGMNAKGIPHFINRAVEYGLADTSHSTMAAFFDYDNDGDLDMYLLVNEIVKDQYPNTFRPILKNSEHPNTDKLFRNDWDNHLKHPVFTDVSKEAGITVEGYGHGVNITDINKDGWKDIYVTNDFLSNNNLFINNGNGSFTDQAATYFKHTSENSMGQDVMDINNDGLADVIEADMNPEDNFRKKMMLNPLGYQRYQNNEYYGYQYQYVRNVVQLNQGPRLGQNDSVGVPIFSDIAFSSGVAETDWSWAPVVADFDNDGFRDIIITNGFPKDVTDHDFITFRNKAWLLASKKEILEQIPQVKIANYAFKNNGDLTFKNVTKAWGLATPTFANGAAYADLDNDGDLDFVVNNINDEASIYKNKEREHNHEKNHYLRIHLEGDTMNINGFGTWVELYYQGKQQVYEQTPYRGYLSSIQQDPQFGLGAVASIDSVVIKWPNGKMQLLQNIKADQLLKVNIKNATQHYSFTHETVAQNAIFREVTGERNIQYVHQDSDFVDFNIQKLLPHKFTEYGPALAVGDVDGNGLEDVISGGSFYYGEQVFLQQLDGRFVQRNLQEKKTNKGAEDMGILLFDADGDHDLDLYVASGGYEAPANSIAYRDRLYVNDGKGNFTPDTTALPQNLTSKSCVRAADYDNDGDLDLFIAGRIDPWNYPKPVSSFIYRNDSQNGVIKFSDVTASIAKPLLNIGLICDALFTDYDHDGWQDLLLAGEWKPITLLRNEKGRFTNIHLPISNLFGWWNTIAPGDFDNDGDVDYIVGNLGKNSFYRASEKYPVCITAKDFDNNGSYDAFPSLFLPVSQNDTTRKEFPAHLRDEVIKQMISLRTKFQNYHSFAIAPMDEMLTEEQRKDALRLQANYLQSAYMRNDGNGKFILLPLPMQAQISVLNGMVAEDFDGDGNLDLVINGNDYGAEVSVGRYDALNGLYLKGDGKGNFSSLSILNSGIFIPGNGKALVKLRSQSGDCLLVASQNKGPLKIFQLKKRVQCIPLQPSDVSFLIRYKDGRIQRGEVYYGSSFLSQSGRFLIINNKVTSVEVMDGKGRKRIISGTLAS</sequence>
<dbReference type="Gene3D" id="2.130.10.130">
    <property type="entry name" value="Integrin alpha, N-terminal"/>
    <property type="match status" value="4"/>
</dbReference>
<dbReference type="InterPro" id="IPR013517">
    <property type="entry name" value="FG-GAP"/>
</dbReference>
<reference evidence="3" key="1">
    <citation type="submission" date="2022-09" db="EMBL/GenBank/DDBJ databases">
        <authorList>
            <person name="Yuan C."/>
            <person name="Ke Z."/>
        </authorList>
    </citation>
    <scope>NUCLEOTIDE SEQUENCE</scope>
    <source>
        <strain evidence="3">LB-8</strain>
    </source>
</reference>
<dbReference type="RefSeq" id="WP_279295359.1">
    <property type="nucleotide sequence ID" value="NZ_JAOTIF010000001.1"/>
</dbReference>
<evidence type="ECO:0000259" key="2">
    <source>
        <dbReference type="Pfam" id="PF07593"/>
    </source>
</evidence>
<keyword evidence="4" id="KW-1185">Reference proteome</keyword>
<dbReference type="InterPro" id="IPR027039">
    <property type="entry name" value="Crtac1"/>
</dbReference>
<protein>
    <submittedName>
        <fullName evidence="3">VCBS repeat-containing protein</fullName>
    </submittedName>
</protein>
<feature type="domain" description="ASPIC/UnbV" evidence="2">
    <location>
        <begin position="509"/>
        <end position="575"/>
    </location>
</feature>
<dbReference type="InterPro" id="IPR011519">
    <property type="entry name" value="UnbV_ASPIC"/>
</dbReference>